<name>A0A6A5CCT1_NAEFO</name>
<dbReference type="VEuPathDB" id="AmoebaDB:NfTy_017170"/>
<dbReference type="AlphaFoldDB" id="A0A6A5CCT1"/>
<dbReference type="RefSeq" id="XP_044567858.1">
    <property type="nucleotide sequence ID" value="XM_044701498.1"/>
</dbReference>
<protein>
    <recommendedName>
        <fullName evidence="3">Alpha/beta hydrolase fold-3 domain-containing protein</fullName>
    </recommendedName>
</protein>
<dbReference type="Pfam" id="PF07859">
    <property type="entry name" value="Abhydrolase_3"/>
    <property type="match status" value="1"/>
</dbReference>
<keyword evidence="5" id="KW-1185">Reference proteome</keyword>
<evidence type="ECO:0000313" key="4">
    <source>
        <dbReference type="EMBL" id="KAF0983145.1"/>
    </source>
</evidence>
<dbReference type="OMA" id="IHQSKAG"/>
<dbReference type="VEuPathDB" id="AmoebaDB:NF0123890"/>
<evidence type="ECO:0000256" key="2">
    <source>
        <dbReference type="SAM" id="Phobius"/>
    </source>
</evidence>
<reference evidence="4 5" key="1">
    <citation type="journal article" date="2019" name="Sci. Rep.">
        <title>Nanopore sequencing improves the draft genome of the human pathogenic amoeba Naegleria fowleri.</title>
        <authorList>
            <person name="Liechti N."/>
            <person name="Schurch N."/>
            <person name="Bruggmann R."/>
            <person name="Wittwer M."/>
        </authorList>
    </citation>
    <scope>NUCLEOTIDE SEQUENCE [LARGE SCALE GENOMIC DNA]</scope>
    <source>
        <strain evidence="4 5">ATCC 30894</strain>
    </source>
</reference>
<keyword evidence="2" id="KW-0472">Membrane</keyword>
<sequence>MLVWLYAIPVGFGSLLLSLSLYFKVWYKLSVQAQITRLIFHAFRLKAKYGWSGWKRSVLEDHSLQNLSEQELALMDMMDTLIGKFDSAENQQAPVDNAYFKDNKTSREEILAEIVKFRSTLPEGIHQSKAGPFFYPDEKVYLRTNFESPNRHPSIYFNFHDRIRRTNCASNQCSTSIDKSVLKRNHDLERIALIHFHGGGYIMGEPSTCYTMEKLCSENGFDLFGVDYSLYPENTIEDAIEDAFKAFKWLVDEKQARHVIVFGESAGGHLGIMLCDRVAQEREHNHEFAQNSKYNCIRAYFGFSPWCDVSMSSKGMNDSSHCDRALPNKALHQFKKWGIPLGFHQEERAKKLSPIHFDSSRLDRLKQINSRFLFSYSKNERMCSEIETFMEMLENAGFYVEKHTTTIPFHCFHIFCDFIPEQFSKLEKQLESFILNSTSTLHVKE</sequence>
<evidence type="ECO:0000256" key="1">
    <source>
        <dbReference type="ARBA" id="ARBA00022801"/>
    </source>
</evidence>
<proteinExistence type="predicted"/>
<keyword evidence="2" id="KW-1133">Transmembrane helix</keyword>
<organism evidence="4 5">
    <name type="scientific">Naegleria fowleri</name>
    <name type="common">Brain eating amoeba</name>
    <dbReference type="NCBI Taxonomy" id="5763"/>
    <lineage>
        <taxon>Eukaryota</taxon>
        <taxon>Discoba</taxon>
        <taxon>Heterolobosea</taxon>
        <taxon>Tetramitia</taxon>
        <taxon>Eutetramitia</taxon>
        <taxon>Vahlkampfiidae</taxon>
        <taxon>Naegleria</taxon>
    </lineage>
</organism>
<keyword evidence="1" id="KW-0378">Hydrolase</keyword>
<dbReference type="InterPro" id="IPR013094">
    <property type="entry name" value="AB_hydrolase_3"/>
</dbReference>
<dbReference type="PANTHER" id="PTHR48081">
    <property type="entry name" value="AB HYDROLASE SUPERFAMILY PROTEIN C4A8.06C"/>
    <property type="match status" value="1"/>
</dbReference>
<dbReference type="EMBL" id="VFQX01000007">
    <property type="protein sequence ID" value="KAF0983145.1"/>
    <property type="molecule type" value="Genomic_DNA"/>
</dbReference>
<dbReference type="Gene3D" id="3.40.50.1820">
    <property type="entry name" value="alpha/beta hydrolase"/>
    <property type="match status" value="1"/>
</dbReference>
<evidence type="ECO:0000313" key="5">
    <source>
        <dbReference type="Proteomes" id="UP000444721"/>
    </source>
</evidence>
<evidence type="ECO:0000259" key="3">
    <source>
        <dbReference type="Pfam" id="PF07859"/>
    </source>
</evidence>
<dbReference type="PANTHER" id="PTHR48081:SF8">
    <property type="entry name" value="ALPHA_BETA HYDROLASE FOLD-3 DOMAIN-CONTAINING PROTEIN-RELATED"/>
    <property type="match status" value="1"/>
</dbReference>
<dbReference type="SUPFAM" id="SSF53474">
    <property type="entry name" value="alpha/beta-Hydrolases"/>
    <property type="match status" value="1"/>
</dbReference>
<dbReference type="VEuPathDB" id="AmoebaDB:FDP41_011123"/>
<dbReference type="InterPro" id="IPR029058">
    <property type="entry name" value="AB_hydrolase_fold"/>
</dbReference>
<gene>
    <name evidence="4" type="ORF">FDP41_011123</name>
</gene>
<comment type="caution">
    <text evidence="4">The sequence shown here is derived from an EMBL/GenBank/DDBJ whole genome shotgun (WGS) entry which is preliminary data.</text>
</comment>
<keyword evidence="2" id="KW-0812">Transmembrane</keyword>
<dbReference type="OrthoDB" id="408631at2759"/>
<accession>A0A6A5CCT1</accession>
<dbReference type="GeneID" id="68118338"/>
<dbReference type="Proteomes" id="UP000444721">
    <property type="component" value="Unassembled WGS sequence"/>
</dbReference>
<dbReference type="GO" id="GO:0016787">
    <property type="term" value="F:hydrolase activity"/>
    <property type="evidence" value="ECO:0007669"/>
    <property type="project" value="UniProtKB-KW"/>
</dbReference>
<dbReference type="InterPro" id="IPR050300">
    <property type="entry name" value="GDXG_lipolytic_enzyme"/>
</dbReference>
<feature type="domain" description="Alpha/beta hydrolase fold-3" evidence="3">
    <location>
        <begin position="193"/>
        <end position="413"/>
    </location>
</feature>
<feature type="transmembrane region" description="Helical" evidence="2">
    <location>
        <begin position="6"/>
        <end position="27"/>
    </location>
</feature>